<evidence type="ECO:0000313" key="5">
    <source>
        <dbReference type="EMBL" id="MBD2732554.1"/>
    </source>
</evidence>
<comment type="caution">
    <text evidence="5">The sequence shown here is derived from an EMBL/GenBank/DDBJ whole genome shotgun (WGS) entry which is preliminary data.</text>
</comment>
<organism evidence="5 6">
    <name type="scientific">Nostoc paludosum FACHB-159</name>
    <dbReference type="NCBI Taxonomy" id="2692908"/>
    <lineage>
        <taxon>Bacteria</taxon>
        <taxon>Bacillati</taxon>
        <taxon>Cyanobacteriota</taxon>
        <taxon>Cyanophyceae</taxon>
        <taxon>Nostocales</taxon>
        <taxon>Nostocaceae</taxon>
        <taxon>Nostoc</taxon>
    </lineage>
</organism>
<sequence>MKAKRTHYYLIVDLEATCCDKGTVPRHEMEIIEIGAVMLNRETWEIDSEFQQFIQPVRHTQLTPFCTELTTIQQQDVDEAPKFIEAISRFQEWINLFSNHIFCSWGNYDKNQFIQDCAFHNVPYPFGSEHINIKDEFSKYLGVSKKFGMAQALNELGIELQGTHHRGIDDARNIASIYRHMGTGDWGLGTGNKEPKG</sequence>
<evidence type="ECO:0000256" key="2">
    <source>
        <dbReference type="ARBA" id="ARBA00022801"/>
    </source>
</evidence>
<keyword evidence="3 5" id="KW-0269">Exonuclease</keyword>
<dbReference type="SMART" id="SM00479">
    <property type="entry name" value="EXOIII"/>
    <property type="match status" value="1"/>
</dbReference>
<dbReference type="Gene3D" id="3.30.420.10">
    <property type="entry name" value="Ribonuclease H-like superfamily/Ribonuclease H"/>
    <property type="match status" value="1"/>
</dbReference>
<keyword evidence="2" id="KW-0378">Hydrolase</keyword>
<dbReference type="InterPro" id="IPR012337">
    <property type="entry name" value="RNaseH-like_sf"/>
</dbReference>
<proteinExistence type="predicted"/>
<accession>A0ABR8K1B5</accession>
<evidence type="ECO:0000256" key="1">
    <source>
        <dbReference type="ARBA" id="ARBA00022722"/>
    </source>
</evidence>
<feature type="domain" description="Exonuclease" evidence="4">
    <location>
        <begin position="8"/>
        <end position="187"/>
    </location>
</feature>
<dbReference type="Proteomes" id="UP000637383">
    <property type="component" value="Unassembled WGS sequence"/>
</dbReference>
<evidence type="ECO:0000313" key="6">
    <source>
        <dbReference type="Proteomes" id="UP000637383"/>
    </source>
</evidence>
<dbReference type="PANTHER" id="PTHR23044">
    <property type="entry name" value="3'-5' EXONUCLEASE ERI1-RELATED"/>
    <property type="match status" value="1"/>
</dbReference>
<dbReference type="PANTHER" id="PTHR23044:SF61">
    <property type="entry name" value="3'-5' EXORIBONUCLEASE 1-RELATED"/>
    <property type="match status" value="1"/>
</dbReference>
<reference evidence="5 6" key="1">
    <citation type="journal article" date="2020" name="ISME J.">
        <title>Comparative genomics reveals insights into cyanobacterial evolution and habitat adaptation.</title>
        <authorList>
            <person name="Chen M.Y."/>
            <person name="Teng W.K."/>
            <person name="Zhao L."/>
            <person name="Hu C.X."/>
            <person name="Zhou Y.K."/>
            <person name="Han B.P."/>
            <person name="Song L.R."/>
            <person name="Shu W.S."/>
        </authorList>
    </citation>
    <scope>NUCLEOTIDE SEQUENCE [LARGE SCALE GENOMIC DNA]</scope>
    <source>
        <strain evidence="5 6">FACHB-159</strain>
    </source>
</reference>
<name>A0ABR8K1B5_9NOSO</name>
<dbReference type="RefSeq" id="WP_190953268.1">
    <property type="nucleotide sequence ID" value="NZ_JACJTU010000001.1"/>
</dbReference>
<dbReference type="GO" id="GO:0004527">
    <property type="term" value="F:exonuclease activity"/>
    <property type="evidence" value="ECO:0007669"/>
    <property type="project" value="UniProtKB-KW"/>
</dbReference>
<evidence type="ECO:0000256" key="3">
    <source>
        <dbReference type="ARBA" id="ARBA00022839"/>
    </source>
</evidence>
<dbReference type="InterPro" id="IPR013520">
    <property type="entry name" value="Ribonucl_H"/>
</dbReference>
<dbReference type="EMBL" id="JACJTU010000001">
    <property type="protein sequence ID" value="MBD2732554.1"/>
    <property type="molecule type" value="Genomic_DNA"/>
</dbReference>
<keyword evidence="1" id="KW-0540">Nuclease</keyword>
<protein>
    <submittedName>
        <fullName evidence="5">Exonuclease domain-containing protein</fullName>
    </submittedName>
</protein>
<dbReference type="InterPro" id="IPR036397">
    <property type="entry name" value="RNaseH_sf"/>
</dbReference>
<dbReference type="CDD" id="cd06133">
    <property type="entry name" value="ERI-1_3'hExo_like"/>
    <property type="match status" value="1"/>
</dbReference>
<gene>
    <name evidence="5" type="ORF">H6H03_01315</name>
</gene>
<dbReference type="InterPro" id="IPR047201">
    <property type="entry name" value="ERI-1_3'hExo-like"/>
</dbReference>
<dbReference type="InterPro" id="IPR051274">
    <property type="entry name" value="3-5_Exoribonuclease"/>
</dbReference>
<evidence type="ECO:0000259" key="4">
    <source>
        <dbReference type="SMART" id="SM00479"/>
    </source>
</evidence>
<dbReference type="Pfam" id="PF00929">
    <property type="entry name" value="RNase_T"/>
    <property type="match status" value="1"/>
</dbReference>
<dbReference type="SUPFAM" id="SSF53098">
    <property type="entry name" value="Ribonuclease H-like"/>
    <property type="match status" value="1"/>
</dbReference>
<keyword evidence="6" id="KW-1185">Reference proteome</keyword>